<evidence type="ECO:0000313" key="1">
    <source>
        <dbReference type="EMBL" id="TRZ09369.1"/>
    </source>
</evidence>
<feature type="non-terminal residue" evidence="1">
    <location>
        <position position="1"/>
    </location>
</feature>
<comment type="caution">
    <text evidence="1">The sequence shown here is derived from an EMBL/GenBank/DDBJ whole genome shotgun (WGS) entry which is preliminary data.</text>
</comment>
<keyword evidence="2" id="KW-1185">Reference proteome</keyword>
<dbReference type="Proteomes" id="UP000796761">
    <property type="component" value="Unassembled WGS sequence"/>
</dbReference>
<accession>A0A8K1G0G4</accession>
<reference evidence="1" key="1">
    <citation type="submission" date="2019-04" db="EMBL/GenBank/DDBJ databases">
        <title>Genome assembly of Zosterops borbonicus 15179.</title>
        <authorList>
            <person name="Leroy T."/>
            <person name="Anselmetti Y."/>
            <person name="Tilak M.-K."/>
            <person name="Nabholz B."/>
        </authorList>
    </citation>
    <scope>NUCLEOTIDE SEQUENCE</scope>
    <source>
        <strain evidence="1">HGM_15179</strain>
        <tissue evidence="1">Muscle</tissue>
    </source>
</reference>
<protein>
    <submittedName>
        <fullName evidence="1">Uncharacterized protein</fullName>
    </submittedName>
</protein>
<sequence length="76" mass="8596">CAEFRQGTCEVLDLSLSSLNHLFDCKSKADTAVHPAWSRLKPSKELCCQVSCWQEEDVPGWRIFHVAGESARKCKK</sequence>
<feature type="non-terminal residue" evidence="1">
    <location>
        <position position="76"/>
    </location>
</feature>
<proteinExistence type="predicted"/>
<name>A0A8K1G0G4_9PASS</name>
<dbReference type="EMBL" id="SWJQ01001091">
    <property type="protein sequence ID" value="TRZ09369.1"/>
    <property type="molecule type" value="Genomic_DNA"/>
</dbReference>
<organism evidence="1 2">
    <name type="scientific">Zosterops borbonicus</name>
    <dbReference type="NCBI Taxonomy" id="364589"/>
    <lineage>
        <taxon>Eukaryota</taxon>
        <taxon>Metazoa</taxon>
        <taxon>Chordata</taxon>
        <taxon>Craniata</taxon>
        <taxon>Vertebrata</taxon>
        <taxon>Euteleostomi</taxon>
        <taxon>Archelosauria</taxon>
        <taxon>Archosauria</taxon>
        <taxon>Dinosauria</taxon>
        <taxon>Saurischia</taxon>
        <taxon>Theropoda</taxon>
        <taxon>Coelurosauria</taxon>
        <taxon>Aves</taxon>
        <taxon>Neognathae</taxon>
        <taxon>Neoaves</taxon>
        <taxon>Telluraves</taxon>
        <taxon>Australaves</taxon>
        <taxon>Passeriformes</taxon>
        <taxon>Sylvioidea</taxon>
        <taxon>Zosteropidae</taxon>
        <taxon>Zosterops</taxon>
    </lineage>
</organism>
<gene>
    <name evidence="1" type="ORF">HGM15179_017743</name>
</gene>
<dbReference type="AlphaFoldDB" id="A0A8K1G0G4"/>
<evidence type="ECO:0000313" key="2">
    <source>
        <dbReference type="Proteomes" id="UP000796761"/>
    </source>
</evidence>